<proteinExistence type="predicted"/>
<evidence type="ECO:0000313" key="2">
    <source>
        <dbReference type="Proteomes" id="UP000422108"/>
    </source>
</evidence>
<keyword evidence="2" id="KW-1185">Reference proteome</keyword>
<gene>
    <name evidence="1" type="ORF">DSCOOX_07170</name>
</gene>
<sequence length="352" mass="39870">MIVDQKDSEPTFGELLSNISVSKTSFNPSQNDTISVSYNLSKPGKTSLRVYDADLGLVKIIDSDGFLESGPQSFAWDGKDLDGRIVPDEAYFFIIYVEGKSGDKEVYDPTLFSGGVENDITTAQVDPQTFTINYIMPEIGRVMIRMGIQGGPLMNQLVDWKPRVKGAITEYWDGKDKDRLINIYQNPKFKMIITYFTLPENSVITIGNRSVDFRTYKTMVAERPQKDSPPQWRQGLSPHYPLPRTMDYSPSVSLSFSNSKGQDENGLPVLNEKTVVKVSLDDKDKSIFQNSQFEICFYLNQDFYAEDESGYTPFNWVWDLSDVEEGEHLLTVNISSFKDQIGVVSRKVKVVK</sequence>
<reference evidence="1 2" key="1">
    <citation type="submission" date="2019-11" db="EMBL/GenBank/DDBJ databases">
        <title>Comparative genomics of hydrocarbon-degrading Desulfosarcina strains.</title>
        <authorList>
            <person name="Watanabe M."/>
            <person name="Kojima H."/>
            <person name="Fukui M."/>
        </authorList>
    </citation>
    <scope>NUCLEOTIDE SEQUENCE [LARGE SCALE GENOMIC DNA]</scope>
    <source>
        <strain evidence="2">oXyS1</strain>
    </source>
</reference>
<organism evidence="1 2">
    <name type="scientific">Desulfosarcina ovata subsp. ovata</name>
    <dbReference type="NCBI Taxonomy" id="2752305"/>
    <lineage>
        <taxon>Bacteria</taxon>
        <taxon>Pseudomonadati</taxon>
        <taxon>Thermodesulfobacteriota</taxon>
        <taxon>Desulfobacteria</taxon>
        <taxon>Desulfobacterales</taxon>
        <taxon>Desulfosarcinaceae</taxon>
        <taxon>Desulfosarcina</taxon>
    </lineage>
</organism>
<dbReference type="AlphaFoldDB" id="A0A5K8A4Z2"/>
<name>A0A5K8A4Z2_9BACT</name>
<evidence type="ECO:0000313" key="1">
    <source>
        <dbReference type="EMBL" id="BBO87537.1"/>
    </source>
</evidence>
<protein>
    <recommendedName>
        <fullName evidence="3">FlgD Ig-like domain-containing protein</fullName>
    </recommendedName>
</protein>
<accession>A0A5K8A4Z2</accession>
<dbReference type="Proteomes" id="UP000422108">
    <property type="component" value="Chromosome"/>
</dbReference>
<dbReference type="EMBL" id="AP021879">
    <property type="protein sequence ID" value="BBO87537.1"/>
    <property type="molecule type" value="Genomic_DNA"/>
</dbReference>
<evidence type="ECO:0008006" key="3">
    <source>
        <dbReference type="Google" id="ProtNLM"/>
    </source>
</evidence>
<dbReference type="Gene3D" id="2.60.40.4070">
    <property type="match status" value="1"/>
</dbReference>